<evidence type="ECO:0000313" key="2">
    <source>
        <dbReference type="EMBL" id="ABK26789.1"/>
    </source>
</evidence>
<organism evidence="2">
    <name type="scientific">Picea sitchensis</name>
    <name type="common">Sitka spruce</name>
    <name type="synonym">Pinus sitchensis</name>
    <dbReference type="NCBI Taxonomy" id="3332"/>
    <lineage>
        <taxon>Eukaryota</taxon>
        <taxon>Viridiplantae</taxon>
        <taxon>Streptophyta</taxon>
        <taxon>Embryophyta</taxon>
        <taxon>Tracheophyta</taxon>
        <taxon>Spermatophyta</taxon>
        <taxon>Pinopsida</taxon>
        <taxon>Pinidae</taxon>
        <taxon>Conifers I</taxon>
        <taxon>Pinales</taxon>
        <taxon>Pinaceae</taxon>
        <taxon>Picea</taxon>
    </lineage>
</organism>
<reference evidence="2" key="1">
    <citation type="journal article" date="2008" name="BMC Genomics">
        <title>A conifer genomics resource of 200,000 spruce (Picea spp.) ESTs and 6,464 high-quality, sequence-finished full-length cDNAs for Sitka spruce (Picea sitchensis).</title>
        <authorList>
            <person name="Ralph S.G."/>
            <person name="Chun H.J."/>
            <person name="Kolosova N."/>
            <person name="Cooper D."/>
            <person name="Oddy C."/>
            <person name="Ritland C.E."/>
            <person name="Kirkpatrick R."/>
            <person name="Moore R."/>
            <person name="Barber S."/>
            <person name="Holt R.A."/>
            <person name="Jones S.J."/>
            <person name="Marra M.A."/>
            <person name="Douglas C.J."/>
            <person name="Ritland K."/>
            <person name="Bohlmann J."/>
        </authorList>
    </citation>
    <scope>NUCLEOTIDE SEQUENCE</scope>
    <source>
        <tissue evidence="2">Bark</tissue>
    </source>
</reference>
<feature type="signal peptide" evidence="1">
    <location>
        <begin position="1"/>
        <end position="19"/>
    </location>
</feature>
<dbReference type="EMBL" id="EF087551">
    <property type="protein sequence ID" value="ABK26789.1"/>
    <property type="molecule type" value="mRNA"/>
</dbReference>
<dbReference type="AlphaFoldDB" id="A9P1M8"/>
<proteinExistence type="evidence at transcript level"/>
<accession>A9P1M8</accession>
<keyword evidence="1" id="KW-0732">Signal</keyword>
<evidence type="ECO:0000256" key="1">
    <source>
        <dbReference type="SAM" id="SignalP"/>
    </source>
</evidence>
<feature type="chain" id="PRO_5002742020" evidence="1">
    <location>
        <begin position="20"/>
        <end position="68"/>
    </location>
</feature>
<sequence>MFFLWFMLLVLILTVLVENRHEKEEEDNCHSHNDLYMNMRKFWNEMKMVTMRVEAKLHYTLVEVYDKT</sequence>
<name>A9P1M8_PICSI</name>
<protein>
    <submittedName>
        <fullName evidence="2">Uncharacterized protein</fullName>
    </submittedName>
</protein>